<reference evidence="2 3" key="1">
    <citation type="submission" date="2023-07" db="EMBL/GenBank/DDBJ databases">
        <title>Genomic Encyclopedia of Type Strains, Phase IV (KMG-IV): sequencing the most valuable type-strain genomes for metagenomic binning, comparative biology and taxonomic classification.</title>
        <authorList>
            <person name="Goeker M."/>
        </authorList>
    </citation>
    <scope>NUCLEOTIDE SEQUENCE [LARGE SCALE GENOMIC DNA]</scope>
    <source>
        <strain evidence="2 3">DSM 4006</strain>
    </source>
</reference>
<dbReference type="InterPro" id="IPR019673">
    <property type="entry name" value="Spore_germination_GerPC"/>
</dbReference>
<protein>
    <recommendedName>
        <fullName evidence="4">Spore germination protein GerPC</fullName>
    </recommendedName>
</protein>
<sequence length="106" mass="11794">MNLPWEECPPNDLNELVLQVQWLAHRVRVLESELERQRQQLGLHNLRKIQYHIGKLYVKELSGTLNIGIASTDAGGFGISAVGAQPLAGEPDLRGPADDDAWPWDG</sequence>
<evidence type="ECO:0000256" key="1">
    <source>
        <dbReference type="SAM" id="MobiDB-lite"/>
    </source>
</evidence>
<dbReference type="RefSeq" id="WP_274455368.1">
    <property type="nucleotide sequence ID" value="NZ_CP067097.1"/>
</dbReference>
<evidence type="ECO:0008006" key="4">
    <source>
        <dbReference type="Google" id="ProtNLM"/>
    </source>
</evidence>
<dbReference type="EMBL" id="JAUSTP010000002">
    <property type="protein sequence ID" value="MDQ0188643.1"/>
    <property type="molecule type" value="Genomic_DNA"/>
</dbReference>
<dbReference type="Proteomes" id="UP001232973">
    <property type="component" value="Unassembled WGS sequence"/>
</dbReference>
<dbReference type="Pfam" id="PF10737">
    <property type="entry name" value="GerPC"/>
    <property type="match status" value="1"/>
</dbReference>
<accession>A0ABT9XFN4</accession>
<comment type="caution">
    <text evidence="2">The sequence shown here is derived from an EMBL/GenBank/DDBJ whole genome shotgun (WGS) entry which is preliminary data.</text>
</comment>
<keyword evidence="3" id="KW-1185">Reference proteome</keyword>
<name>A0ABT9XFN4_9BACL</name>
<feature type="region of interest" description="Disordered" evidence="1">
    <location>
        <begin position="85"/>
        <end position="106"/>
    </location>
</feature>
<organism evidence="2 3">
    <name type="scientific">Alicyclobacillus cycloheptanicus</name>
    <dbReference type="NCBI Taxonomy" id="1457"/>
    <lineage>
        <taxon>Bacteria</taxon>
        <taxon>Bacillati</taxon>
        <taxon>Bacillota</taxon>
        <taxon>Bacilli</taxon>
        <taxon>Bacillales</taxon>
        <taxon>Alicyclobacillaceae</taxon>
        <taxon>Alicyclobacillus</taxon>
    </lineage>
</organism>
<proteinExistence type="predicted"/>
<evidence type="ECO:0000313" key="2">
    <source>
        <dbReference type="EMBL" id="MDQ0188643.1"/>
    </source>
</evidence>
<gene>
    <name evidence="2" type="ORF">J2S03_000455</name>
</gene>
<evidence type="ECO:0000313" key="3">
    <source>
        <dbReference type="Proteomes" id="UP001232973"/>
    </source>
</evidence>